<reference evidence="1" key="1">
    <citation type="submission" date="2014-05" db="EMBL/GenBank/DDBJ databases">
        <authorList>
            <person name="Chronopoulou M."/>
        </authorList>
    </citation>
    <scope>NUCLEOTIDE SEQUENCE</scope>
    <source>
        <tissue evidence="1">Whole organism</tissue>
    </source>
</reference>
<name>A0A0K2V3F8_LEPSM</name>
<sequence>MDALSPMSTNGIAISPDSPSWFILVAKVIFKSSMELFQYSIQLTMISRLNRLIDLRTSPSLSKVFQ</sequence>
<dbReference type="EMBL" id="HACA01027717">
    <property type="protein sequence ID" value="CDW45078.1"/>
    <property type="molecule type" value="Transcribed_RNA"/>
</dbReference>
<evidence type="ECO:0000313" key="1">
    <source>
        <dbReference type="EMBL" id="CDW45078.1"/>
    </source>
</evidence>
<dbReference type="AlphaFoldDB" id="A0A0K2V3F8"/>
<organism evidence="1">
    <name type="scientific">Lepeophtheirus salmonis</name>
    <name type="common">Salmon louse</name>
    <name type="synonym">Caligus salmonis</name>
    <dbReference type="NCBI Taxonomy" id="72036"/>
    <lineage>
        <taxon>Eukaryota</taxon>
        <taxon>Metazoa</taxon>
        <taxon>Ecdysozoa</taxon>
        <taxon>Arthropoda</taxon>
        <taxon>Crustacea</taxon>
        <taxon>Multicrustacea</taxon>
        <taxon>Hexanauplia</taxon>
        <taxon>Copepoda</taxon>
        <taxon>Siphonostomatoida</taxon>
        <taxon>Caligidae</taxon>
        <taxon>Lepeophtheirus</taxon>
    </lineage>
</organism>
<proteinExistence type="predicted"/>
<accession>A0A0K2V3F8</accession>
<protein>
    <submittedName>
        <fullName evidence="1">Uncharacterized protein</fullName>
    </submittedName>
</protein>